<accession>A0ABQ8JK72</accession>
<evidence type="ECO:0000313" key="2">
    <source>
        <dbReference type="Proteomes" id="UP000887458"/>
    </source>
</evidence>
<reference evidence="1 2" key="2">
    <citation type="journal article" date="2022" name="Mol. Biol. Evol.">
        <title>Comparative Genomics Reveals Insights into the Divergent Evolution of Astigmatic Mites and Household Pest Adaptations.</title>
        <authorList>
            <person name="Xiong Q."/>
            <person name="Wan A.T."/>
            <person name="Liu X."/>
            <person name="Fung C.S."/>
            <person name="Xiao X."/>
            <person name="Malainual N."/>
            <person name="Hou J."/>
            <person name="Wang L."/>
            <person name="Wang M."/>
            <person name="Yang K.Y."/>
            <person name="Cui Y."/>
            <person name="Leung E.L."/>
            <person name="Nong W."/>
            <person name="Shin S.K."/>
            <person name="Au S.W."/>
            <person name="Jeong K.Y."/>
            <person name="Chew F.T."/>
            <person name="Hui J.H."/>
            <person name="Leung T.F."/>
            <person name="Tungtrongchitr A."/>
            <person name="Zhong N."/>
            <person name="Liu Z."/>
            <person name="Tsui S.K."/>
        </authorList>
    </citation>
    <scope>NUCLEOTIDE SEQUENCE [LARGE SCALE GENOMIC DNA]</scope>
    <source>
        <strain evidence="1">Derp</strain>
    </source>
</reference>
<organism evidence="1 2">
    <name type="scientific">Dermatophagoides pteronyssinus</name>
    <name type="common">European house dust mite</name>
    <dbReference type="NCBI Taxonomy" id="6956"/>
    <lineage>
        <taxon>Eukaryota</taxon>
        <taxon>Metazoa</taxon>
        <taxon>Ecdysozoa</taxon>
        <taxon>Arthropoda</taxon>
        <taxon>Chelicerata</taxon>
        <taxon>Arachnida</taxon>
        <taxon>Acari</taxon>
        <taxon>Acariformes</taxon>
        <taxon>Sarcoptiformes</taxon>
        <taxon>Astigmata</taxon>
        <taxon>Psoroptidia</taxon>
        <taxon>Analgoidea</taxon>
        <taxon>Pyroglyphidae</taxon>
        <taxon>Dermatophagoidinae</taxon>
        <taxon>Dermatophagoides</taxon>
    </lineage>
</organism>
<proteinExistence type="predicted"/>
<dbReference type="EMBL" id="NJHN03000034">
    <property type="protein sequence ID" value="KAH9423006.1"/>
    <property type="molecule type" value="Genomic_DNA"/>
</dbReference>
<keyword evidence="2" id="KW-1185">Reference proteome</keyword>
<reference evidence="1 2" key="1">
    <citation type="journal article" date="2018" name="J. Allergy Clin. Immunol.">
        <title>High-quality assembly of Dermatophagoides pteronyssinus genome and transcriptome reveals a wide range of novel allergens.</title>
        <authorList>
            <person name="Liu X.Y."/>
            <person name="Yang K.Y."/>
            <person name="Wang M.Q."/>
            <person name="Kwok J.S."/>
            <person name="Zeng X."/>
            <person name="Yang Z."/>
            <person name="Xiao X.J."/>
            <person name="Lau C.P."/>
            <person name="Li Y."/>
            <person name="Huang Z.M."/>
            <person name="Ba J.G."/>
            <person name="Yim A.K."/>
            <person name="Ouyang C.Y."/>
            <person name="Ngai S.M."/>
            <person name="Chan T.F."/>
            <person name="Leung E.L."/>
            <person name="Liu L."/>
            <person name="Liu Z.G."/>
            <person name="Tsui S.K."/>
        </authorList>
    </citation>
    <scope>NUCLEOTIDE SEQUENCE [LARGE SCALE GENOMIC DNA]</scope>
    <source>
        <strain evidence="1">Derp</strain>
    </source>
</reference>
<sequence length="104" mass="12686">MEIFMITSNQCNENANFPLDKTWSNIPFLIFMHFVSSVYIQHCYSNHENYNYIQMHIYHQKTYFLNKPEFNMMNNKIEKSRYIDCNKLRVTFSEIQNIARIDND</sequence>
<protein>
    <submittedName>
        <fullName evidence="1">Uncharacterized protein</fullName>
    </submittedName>
</protein>
<name>A0ABQ8JK72_DERPT</name>
<comment type="caution">
    <text evidence="1">The sequence shown here is derived from an EMBL/GenBank/DDBJ whole genome shotgun (WGS) entry which is preliminary data.</text>
</comment>
<evidence type="ECO:0000313" key="1">
    <source>
        <dbReference type="EMBL" id="KAH9423006.1"/>
    </source>
</evidence>
<gene>
    <name evidence="1" type="ORF">DERP_007597</name>
</gene>
<dbReference type="Proteomes" id="UP000887458">
    <property type="component" value="Unassembled WGS sequence"/>
</dbReference>